<evidence type="ECO:0000313" key="2">
    <source>
        <dbReference type="Proteomes" id="UP001148786"/>
    </source>
</evidence>
<protein>
    <submittedName>
        <fullName evidence="1">Uncharacterized protein</fullName>
    </submittedName>
</protein>
<gene>
    <name evidence="1" type="ORF">NLJ89_g6528</name>
</gene>
<organism evidence="1 2">
    <name type="scientific">Agrocybe chaxingu</name>
    <dbReference type="NCBI Taxonomy" id="84603"/>
    <lineage>
        <taxon>Eukaryota</taxon>
        <taxon>Fungi</taxon>
        <taxon>Dikarya</taxon>
        <taxon>Basidiomycota</taxon>
        <taxon>Agaricomycotina</taxon>
        <taxon>Agaricomycetes</taxon>
        <taxon>Agaricomycetidae</taxon>
        <taxon>Agaricales</taxon>
        <taxon>Agaricineae</taxon>
        <taxon>Strophariaceae</taxon>
        <taxon>Agrocybe</taxon>
    </lineage>
</organism>
<dbReference type="AlphaFoldDB" id="A0A9W8JWA7"/>
<dbReference type="EMBL" id="JANKHO010000701">
    <property type="protein sequence ID" value="KAJ3507039.1"/>
    <property type="molecule type" value="Genomic_DNA"/>
</dbReference>
<reference evidence="1" key="1">
    <citation type="submission" date="2022-07" db="EMBL/GenBank/DDBJ databases">
        <title>Genome Sequence of Agrocybe chaxingu.</title>
        <authorList>
            <person name="Buettner E."/>
        </authorList>
    </citation>
    <scope>NUCLEOTIDE SEQUENCE</scope>
    <source>
        <strain evidence="1">MP-N11</strain>
    </source>
</reference>
<accession>A0A9W8JWA7</accession>
<evidence type="ECO:0000313" key="1">
    <source>
        <dbReference type="EMBL" id="KAJ3507039.1"/>
    </source>
</evidence>
<proteinExistence type="predicted"/>
<name>A0A9W8JWA7_9AGAR</name>
<dbReference type="Proteomes" id="UP001148786">
    <property type="component" value="Unassembled WGS sequence"/>
</dbReference>
<sequence length="161" mass="17801">MSIHLPLTPSASGEVFESTYDANETQRVVSTIPLPDLYPFRVLWREHLAALTAPEPFDTVIDVFIALAEGSANWRAAADAGTTVRKRRETRSLICEHPPNVVVVDGMGDAYAYHSRQLALWPLICISKTDTGLWMTADEGSEKELALAAVLRISFDHEIAH</sequence>
<comment type="caution">
    <text evidence="1">The sequence shown here is derived from an EMBL/GenBank/DDBJ whole genome shotgun (WGS) entry which is preliminary data.</text>
</comment>
<dbReference type="OrthoDB" id="3043180at2759"/>
<keyword evidence="2" id="KW-1185">Reference proteome</keyword>